<organism evidence="1 2">
    <name type="scientific">Phanerochaete sordida</name>
    <dbReference type="NCBI Taxonomy" id="48140"/>
    <lineage>
        <taxon>Eukaryota</taxon>
        <taxon>Fungi</taxon>
        <taxon>Dikarya</taxon>
        <taxon>Basidiomycota</taxon>
        <taxon>Agaricomycotina</taxon>
        <taxon>Agaricomycetes</taxon>
        <taxon>Polyporales</taxon>
        <taxon>Phanerochaetaceae</taxon>
        <taxon>Phanerochaete</taxon>
    </lineage>
</organism>
<dbReference type="Proteomes" id="UP000703269">
    <property type="component" value="Unassembled WGS sequence"/>
</dbReference>
<protein>
    <submittedName>
        <fullName evidence="1">Uncharacterized protein</fullName>
    </submittedName>
</protein>
<name>A0A9P3LCB4_9APHY</name>
<evidence type="ECO:0000313" key="2">
    <source>
        <dbReference type="Proteomes" id="UP000703269"/>
    </source>
</evidence>
<proteinExistence type="predicted"/>
<comment type="caution">
    <text evidence="1">The sequence shown here is derived from an EMBL/GenBank/DDBJ whole genome shotgun (WGS) entry which is preliminary data.</text>
</comment>
<dbReference type="EMBL" id="BPQB01000015">
    <property type="protein sequence ID" value="GJE90070.1"/>
    <property type="molecule type" value="Genomic_DNA"/>
</dbReference>
<accession>A0A9P3LCB4</accession>
<gene>
    <name evidence="1" type="ORF">PsYK624_061930</name>
</gene>
<reference evidence="1 2" key="1">
    <citation type="submission" date="2021-08" db="EMBL/GenBank/DDBJ databases">
        <title>Draft Genome Sequence of Phanerochaete sordida strain YK-624.</title>
        <authorList>
            <person name="Mori T."/>
            <person name="Dohra H."/>
            <person name="Suzuki T."/>
            <person name="Kawagishi H."/>
            <person name="Hirai H."/>
        </authorList>
    </citation>
    <scope>NUCLEOTIDE SEQUENCE [LARGE SCALE GENOMIC DNA]</scope>
    <source>
        <strain evidence="1 2">YK-624</strain>
    </source>
</reference>
<dbReference type="AlphaFoldDB" id="A0A9P3LCB4"/>
<sequence>MCGHIARRRPSALGAPGGMATPCALGPGSHPEAALRFLTRTWHARRTARAHCGRNTRCLRTSCSVRVHHMASARPLLA</sequence>
<evidence type="ECO:0000313" key="1">
    <source>
        <dbReference type="EMBL" id="GJE90070.1"/>
    </source>
</evidence>
<keyword evidence="2" id="KW-1185">Reference proteome</keyword>